<dbReference type="Pfam" id="PF01063">
    <property type="entry name" value="Aminotran_4"/>
    <property type="match status" value="1"/>
</dbReference>
<evidence type="ECO:0000256" key="7">
    <source>
        <dbReference type="ARBA" id="ARBA00022605"/>
    </source>
</evidence>
<dbReference type="InterPro" id="IPR033939">
    <property type="entry name" value="BCAT_family"/>
</dbReference>
<evidence type="ECO:0000256" key="13">
    <source>
        <dbReference type="ARBA" id="ARBA00049229"/>
    </source>
</evidence>
<comment type="caution">
    <text evidence="18">The sequence shown here is derived from an EMBL/GenBank/DDBJ whole genome shotgun (WGS) entry which is preliminary data.</text>
</comment>
<feature type="modified residue" description="N6-(pyridoxal phosphate)lysine" evidence="14">
    <location>
        <position position="191"/>
    </location>
</feature>
<dbReference type="InterPro" id="IPR043131">
    <property type="entry name" value="BCAT-like_N"/>
</dbReference>
<dbReference type="InterPro" id="IPR018300">
    <property type="entry name" value="Aminotrans_IV_CS"/>
</dbReference>
<dbReference type="Gene3D" id="3.30.470.10">
    <property type="match status" value="1"/>
</dbReference>
<comment type="similarity">
    <text evidence="5 15">Belongs to the class-IV pyridoxal-phosphate-dependent aminotransferase family.</text>
</comment>
<evidence type="ECO:0000256" key="6">
    <source>
        <dbReference type="ARBA" id="ARBA00022576"/>
    </source>
</evidence>
<evidence type="ECO:0000313" key="19">
    <source>
        <dbReference type="Proteomes" id="UP000555407"/>
    </source>
</evidence>
<dbReference type="PROSITE" id="PS00770">
    <property type="entry name" value="AA_TRANSFER_CLASS_4"/>
    <property type="match status" value="1"/>
</dbReference>
<gene>
    <name evidence="18" type="ORF">BJY22_007231</name>
</gene>
<dbReference type="AlphaFoldDB" id="A0A7X5VI61"/>
<evidence type="ECO:0000256" key="10">
    <source>
        <dbReference type="ARBA" id="ARBA00023304"/>
    </source>
</evidence>
<evidence type="ECO:0000313" key="18">
    <source>
        <dbReference type="EMBL" id="NIK61514.1"/>
    </source>
</evidence>
<keyword evidence="6 17" id="KW-0032">Aminotransferase</keyword>
<dbReference type="InterPro" id="IPR001544">
    <property type="entry name" value="Aminotrans_IV"/>
</dbReference>
<comment type="catalytic activity">
    <reaction evidence="11 17">
        <text>L-valine + 2-oxoglutarate = 3-methyl-2-oxobutanoate + L-glutamate</text>
        <dbReference type="Rhea" id="RHEA:24813"/>
        <dbReference type="ChEBI" id="CHEBI:11851"/>
        <dbReference type="ChEBI" id="CHEBI:16810"/>
        <dbReference type="ChEBI" id="CHEBI:29985"/>
        <dbReference type="ChEBI" id="CHEBI:57762"/>
        <dbReference type="EC" id="2.6.1.42"/>
    </reaction>
</comment>
<dbReference type="GO" id="GO:0009098">
    <property type="term" value="P:L-leucine biosynthetic process"/>
    <property type="evidence" value="ECO:0007669"/>
    <property type="project" value="UniProtKB-UniPathway"/>
</dbReference>
<dbReference type="GO" id="GO:0009097">
    <property type="term" value="P:isoleucine biosynthetic process"/>
    <property type="evidence" value="ECO:0007669"/>
    <property type="project" value="UniProtKB-UniPathway"/>
</dbReference>
<dbReference type="CDD" id="cd01557">
    <property type="entry name" value="BCAT_beta_family"/>
    <property type="match status" value="1"/>
</dbReference>
<comment type="pathway">
    <text evidence="2">Amino-acid biosynthesis; L-isoleucine biosynthesis; L-isoleucine from 2-oxobutanoate: step 4/4.</text>
</comment>
<evidence type="ECO:0000256" key="2">
    <source>
        <dbReference type="ARBA" id="ARBA00004824"/>
    </source>
</evidence>
<evidence type="ECO:0000256" key="4">
    <source>
        <dbReference type="ARBA" id="ARBA00005072"/>
    </source>
</evidence>
<evidence type="ECO:0000256" key="12">
    <source>
        <dbReference type="ARBA" id="ARBA00048798"/>
    </source>
</evidence>
<evidence type="ECO:0000256" key="11">
    <source>
        <dbReference type="ARBA" id="ARBA00048212"/>
    </source>
</evidence>
<name>A0A7X5VI61_9ACTN</name>
<evidence type="ECO:0000256" key="17">
    <source>
        <dbReference type="RuleBase" id="RU004517"/>
    </source>
</evidence>
<dbReference type="InterPro" id="IPR005786">
    <property type="entry name" value="B_amino_transII"/>
</dbReference>
<dbReference type="SUPFAM" id="SSF56752">
    <property type="entry name" value="D-aminoacid aminotransferase-like PLP-dependent enzymes"/>
    <property type="match status" value="1"/>
</dbReference>
<dbReference type="GO" id="GO:0009099">
    <property type="term" value="P:L-valine biosynthetic process"/>
    <property type="evidence" value="ECO:0007669"/>
    <property type="project" value="UniProtKB-UniPathway"/>
</dbReference>
<sequence>MFTTASSPAGESSHDPGLGFGRVFTDHLTSMSWTTDGWERPQVRPFHNLSLSPATMVLHYGQAIFEGLKAYPHPDGEIRLFRPELNARRFQLSADRMAMPELPVDDFLDCVSLLVSTDRSQVPDRPGHSLYLRPLMIATEATLGTRPAEEYLFLVIGSPSGPYFNGASPAITVWVSEDLPRAHPGGTGNAKCAGNYAAGMAVQRTAAEHGADQVVFLDAHEHRYLEELGGMNLFLVRQDSRGTTLVTPPLSDTILHGITRASLLTLAADLGLEVEERPITLAEWRDGSDDGSVTESFACGTAAVVTPIGRVRTSAGEFVIGDGTPGEWSARLRTELLAIQEGTTPDRHGWMRVVS</sequence>
<evidence type="ECO:0000256" key="8">
    <source>
        <dbReference type="ARBA" id="ARBA00022679"/>
    </source>
</evidence>
<comment type="catalytic activity">
    <reaction evidence="13 17">
        <text>L-leucine + 2-oxoglutarate = 4-methyl-2-oxopentanoate + L-glutamate</text>
        <dbReference type="Rhea" id="RHEA:18321"/>
        <dbReference type="ChEBI" id="CHEBI:16810"/>
        <dbReference type="ChEBI" id="CHEBI:17865"/>
        <dbReference type="ChEBI" id="CHEBI:29985"/>
        <dbReference type="ChEBI" id="CHEBI:57427"/>
        <dbReference type="EC" id="2.6.1.42"/>
    </reaction>
</comment>
<keyword evidence="8 17" id="KW-0808">Transferase</keyword>
<evidence type="ECO:0000256" key="16">
    <source>
        <dbReference type="RuleBase" id="RU004516"/>
    </source>
</evidence>
<dbReference type="NCBIfam" id="TIGR01123">
    <property type="entry name" value="ilvE_II"/>
    <property type="match status" value="1"/>
</dbReference>
<comment type="pathway">
    <text evidence="4">Amino-acid biosynthesis; L-leucine biosynthesis; L-leucine from 3-methyl-2-oxobutanoate: step 4/4.</text>
</comment>
<dbReference type="UniPathway" id="UPA00047">
    <property type="reaction ID" value="UER00058"/>
</dbReference>
<evidence type="ECO:0000256" key="5">
    <source>
        <dbReference type="ARBA" id="ARBA00009320"/>
    </source>
</evidence>
<dbReference type="PANTHER" id="PTHR11825">
    <property type="entry name" value="SUBGROUP IIII AMINOTRANSFERASE"/>
    <property type="match status" value="1"/>
</dbReference>
<evidence type="ECO:0000256" key="3">
    <source>
        <dbReference type="ARBA" id="ARBA00004931"/>
    </source>
</evidence>
<keyword evidence="19" id="KW-1185">Reference proteome</keyword>
<protein>
    <recommendedName>
        <fullName evidence="17">Branched-chain-amino-acid aminotransferase</fullName>
        <ecNumber evidence="17">2.6.1.42</ecNumber>
    </recommendedName>
</protein>
<reference evidence="18 19" key="1">
    <citation type="submission" date="2020-03" db="EMBL/GenBank/DDBJ databases">
        <title>Sequencing the genomes of 1000 actinobacteria strains.</title>
        <authorList>
            <person name="Klenk H.-P."/>
        </authorList>
    </citation>
    <scope>NUCLEOTIDE SEQUENCE [LARGE SCALE GENOMIC DNA]</scope>
    <source>
        <strain evidence="18 19">DSM 45490</strain>
    </source>
</reference>
<keyword evidence="10 17" id="KW-0100">Branched-chain amino acid biosynthesis</keyword>
<keyword evidence="7 17" id="KW-0028">Amino-acid biosynthesis</keyword>
<dbReference type="RefSeq" id="WP_167216064.1">
    <property type="nucleotide sequence ID" value="NZ_JAASRO010000001.1"/>
</dbReference>
<evidence type="ECO:0000256" key="14">
    <source>
        <dbReference type="PIRSR" id="PIRSR006468-1"/>
    </source>
</evidence>
<dbReference type="InterPro" id="IPR036038">
    <property type="entry name" value="Aminotransferase-like"/>
</dbReference>
<dbReference type="GO" id="GO:0004084">
    <property type="term" value="F:branched-chain-amino-acid transaminase activity"/>
    <property type="evidence" value="ECO:0007669"/>
    <property type="project" value="UniProtKB-EC"/>
</dbReference>
<proteinExistence type="inferred from homology"/>
<evidence type="ECO:0000256" key="1">
    <source>
        <dbReference type="ARBA" id="ARBA00001933"/>
    </source>
</evidence>
<organism evidence="18 19">
    <name type="scientific">Kribbella shirazensis</name>
    <dbReference type="NCBI Taxonomy" id="1105143"/>
    <lineage>
        <taxon>Bacteria</taxon>
        <taxon>Bacillati</taxon>
        <taxon>Actinomycetota</taxon>
        <taxon>Actinomycetes</taxon>
        <taxon>Propionibacteriales</taxon>
        <taxon>Kribbellaceae</taxon>
        <taxon>Kribbella</taxon>
    </lineage>
</organism>
<dbReference type="EMBL" id="JAASRO010000001">
    <property type="protein sequence ID" value="NIK61514.1"/>
    <property type="molecule type" value="Genomic_DNA"/>
</dbReference>
<dbReference type="UniPathway" id="UPA00049">
    <property type="reaction ID" value="UER00062"/>
</dbReference>
<comment type="cofactor">
    <cofactor evidence="1 16">
        <name>pyridoxal 5'-phosphate</name>
        <dbReference type="ChEBI" id="CHEBI:597326"/>
    </cofactor>
</comment>
<dbReference type="UniPathway" id="UPA00048">
    <property type="reaction ID" value="UER00073"/>
</dbReference>
<evidence type="ECO:0000256" key="15">
    <source>
        <dbReference type="RuleBase" id="RU004106"/>
    </source>
</evidence>
<dbReference type="EC" id="2.6.1.42" evidence="17"/>
<comment type="pathway">
    <text evidence="3">Amino-acid biosynthesis; L-valine biosynthesis; L-valine from pyruvate: step 4/4.</text>
</comment>
<comment type="catalytic activity">
    <reaction evidence="12 17">
        <text>L-isoleucine + 2-oxoglutarate = (S)-3-methyl-2-oxopentanoate + L-glutamate</text>
        <dbReference type="Rhea" id="RHEA:24801"/>
        <dbReference type="ChEBI" id="CHEBI:16810"/>
        <dbReference type="ChEBI" id="CHEBI:29985"/>
        <dbReference type="ChEBI" id="CHEBI:35146"/>
        <dbReference type="ChEBI" id="CHEBI:58045"/>
        <dbReference type="EC" id="2.6.1.42"/>
    </reaction>
</comment>
<dbReference type="Proteomes" id="UP000555407">
    <property type="component" value="Unassembled WGS sequence"/>
</dbReference>
<keyword evidence="9 16" id="KW-0663">Pyridoxal phosphate</keyword>
<dbReference type="InterPro" id="IPR043132">
    <property type="entry name" value="BCAT-like_C"/>
</dbReference>
<accession>A0A7X5VI61</accession>
<dbReference type="PIRSF" id="PIRSF006468">
    <property type="entry name" value="BCAT1"/>
    <property type="match status" value="1"/>
</dbReference>
<dbReference type="Gene3D" id="3.20.10.10">
    <property type="entry name" value="D-amino Acid Aminotransferase, subunit A, domain 2"/>
    <property type="match status" value="1"/>
</dbReference>
<dbReference type="PANTHER" id="PTHR11825:SF44">
    <property type="entry name" value="BRANCHED-CHAIN-AMINO-ACID AMINOTRANSFERASE"/>
    <property type="match status" value="1"/>
</dbReference>
<dbReference type="NCBIfam" id="NF009897">
    <property type="entry name" value="PRK13357.1"/>
    <property type="match status" value="1"/>
</dbReference>
<evidence type="ECO:0000256" key="9">
    <source>
        <dbReference type="ARBA" id="ARBA00022898"/>
    </source>
</evidence>